<keyword evidence="10 12" id="KW-0472">Membrane</keyword>
<feature type="signal peptide" evidence="14">
    <location>
        <begin position="1"/>
        <end position="26"/>
    </location>
</feature>
<keyword evidence="2 12" id="KW-0813">Transport</keyword>
<dbReference type="Pfam" id="PF00593">
    <property type="entry name" value="TonB_dep_Rec_b-barrel"/>
    <property type="match status" value="1"/>
</dbReference>
<accession>A0A178IE65</accession>
<evidence type="ECO:0000256" key="2">
    <source>
        <dbReference type="ARBA" id="ARBA00022448"/>
    </source>
</evidence>
<gene>
    <name evidence="17" type="ORF">AW736_23475</name>
</gene>
<dbReference type="SUPFAM" id="SSF56935">
    <property type="entry name" value="Porins"/>
    <property type="match status" value="1"/>
</dbReference>
<evidence type="ECO:0000256" key="8">
    <source>
        <dbReference type="ARBA" id="ARBA00023065"/>
    </source>
</evidence>
<dbReference type="RefSeq" id="WP_068772742.1">
    <property type="nucleotide sequence ID" value="NZ_CP109796.1"/>
</dbReference>
<dbReference type="Gene3D" id="2.170.130.10">
    <property type="entry name" value="TonB-dependent receptor, plug domain"/>
    <property type="match status" value="1"/>
</dbReference>
<keyword evidence="5 12" id="KW-0812">Transmembrane</keyword>
<evidence type="ECO:0000256" key="9">
    <source>
        <dbReference type="ARBA" id="ARBA00023077"/>
    </source>
</evidence>
<evidence type="ECO:0000256" key="10">
    <source>
        <dbReference type="ARBA" id="ARBA00023136"/>
    </source>
</evidence>
<dbReference type="Gene3D" id="2.40.170.20">
    <property type="entry name" value="TonB-dependent receptor, beta-barrel domain"/>
    <property type="match status" value="1"/>
</dbReference>
<dbReference type="PROSITE" id="PS52016">
    <property type="entry name" value="TONB_DEPENDENT_REC_3"/>
    <property type="match status" value="1"/>
</dbReference>
<dbReference type="PANTHER" id="PTHR32552">
    <property type="entry name" value="FERRICHROME IRON RECEPTOR-RELATED"/>
    <property type="match status" value="1"/>
</dbReference>
<feature type="domain" description="TonB-dependent receptor-like beta-barrel" evidence="15">
    <location>
        <begin position="301"/>
        <end position="825"/>
    </location>
</feature>
<evidence type="ECO:0000256" key="7">
    <source>
        <dbReference type="ARBA" id="ARBA00023004"/>
    </source>
</evidence>
<dbReference type="InterPro" id="IPR000531">
    <property type="entry name" value="Beta-barrel_TonB"/>
</dbReference>
<keyword evidence="11 12" id="KW-0998">Cell outer membrane</keyword>
<evidence type="ECO:0000256" key="12">
    <source>
        <dbReference type="PROSITE-ProRule" id="PRU01360"/>
    </source>
</evidence>
<dbReference type="Pfam" id="PF07715">
    <property type="entry name" value="Plug"/>
    <property type="match status" value="1"/>
</dbReference>
<keyword evidence="7" id="KW-0408">Iron</keyword>
<evidence type="ECO:0000256" key="6">
    <source>
        <dbReference type="ARBA" id="ARBA00022729"/>
    </source>
</evidence>
<evidence type="ECO:0000256" key="5">
    <source>
        <dbReference type="ARBA" id="ARBA00022692"/>
    </source>
</evidence>
<dbReference type="EMBL" id="LRRQ01000174">
    <property type="protein sequence ID" value="OAM87369.1"/>
    <property type="molecule type" value="Genomic_DNA"/>
</dbReference>
<proteinExistence type="inferred from homology"/>
<protein>
    <recommendedName>
        <fullName evidence="19">TonB-dependent receptor plug domain-containing protein</fullName>
    </recommendedName>
</protein>
<comment type="caution">
    <text evidence="17">The sequence shown here is derived from an EMBL/GenBank/DDBJ whole genome shotgun (WGS) entry which is preliminary data.</text>
</comment>
<dbReference type="InterPro" id="IPR036942">
    <property type="entry name" value="Beta-barrel_TonB_sf"/>
</dbReference>
<feature type="chain" id="PRO_5008088668" description="TonB-dependent receptor plug domain-containing protein" evidence="14">
    <location>
        <begin position="27"/>
        <end position="851"/>
    </location>
</feature>
<dbReference type="GO" id="GO:0015344">
    <property type="term" value="F:siderophore uptake transmembrane transporter activity"/>
    <property type="evidence" value="ECO:0007669"/>
    <property type="project" value="TreeGrafter"/>
</dbReference>
<evidence type="ECO:0008006" key="19">
    <source>
        <dbReference type="Google" id="ProtNLM"/>
    </source>
</evidence>
<name>A0A178IE65_9BACT</name>
<dbReference type="InterPro" id="IPR037066">
    <property type="entry name" value="Plug_dom_sf"/>
</dbReference>
<keyword evidence="9 13" id="KW-0798">TonB box</keyword>
<evidence type="ECO:0000256" key="14">
    <source>
        <dbReference type="SAM" id="SignalP"/>
    </source>
</evidence>
<evidence type="ECO:0000256" key="11">
    <source>
        <dbReference type="ARBA" id="ARBA00023237"/>
    </source>
</evidence>
<dbReference type="OrthoDB" id="9760333at2"/>
<dbReference type="PANTHER" id="PTHR32552:SF68">
    <property type="entry name" value="FERRICHROME OUTER MEMBRANE TRANSPORTER_PHAGE RECEPTOR"/>
    <property type="match status" value="1"/>
</dbReference>
<dbReference type="InterPro" id="IPR012910">
    <property type="entry name" value="Plug_dom"/>
</dbReference>
<evidence type="ECO:0000256" key="1">
    <source>
        <dbReference type="ARBA" id="ARBA00004571"/>
    </source>
</evidence>
<keyword evidence="6 14" id="KW-0732">Signal</keyword>
<sequence length="851" mass="94255">MHSHPLLQSASFAALLCGASVGFVSAQQVTPVNTDESPSANEEVVTLPEFTVSDTRTNEYVAAESVTGTRVATKLIDLPFTVNVITGEFLDDFGALEFREQTAYTSNVVGYETISTGYSVRGIDANVQLRNGFRRIGLIDKVGVERVEVIKGAAASIYGTVMPGGTVNIITKKPKTKPEQRFGFTVGAHNLHRAQASTTGPLGASGKLFYRVDVAADSTKYDIDYKKKTQATAVGSVMWKITPVTSLLVEYEYLKRNEIGNASVPSRRKVVDDPYFPILSAAETPYNFTRAQRTYTSYDGVATEIFDFNSQGPNTYAKRDIHTVTATFEHRFNSIFSMRSSANWFTRTLERQELSGRNYDPVSNSVDLAVPRLRPFDEGGAAWQTDFLAAWKTGPIKHMTLLTFDWQRQTEKPERWDSNTVSVNVTTPAGTNTRALPLAFPGASGLPSGATISGPVGSTYMMGDFPLIIRADRTLGIPVNNSDLRFISYHDDPTLYSLFQKEDNKLDLFGIFLSERMTFWDDRVTLLAGGRYDYERNHARNLVTGTSSKNTTTEPSYQVGLNIRVLPDLTAYVNSSRSFVPQFSTGVDEDGLPFDVPTETGECWEFGFKASMLDGRLTFTAAHFDLSRNNVTREAYREDGSIYNITTGKETSKGYELDFNWSITQSLQFFGGYGYTVAKIVDSSDAPSFEGRPTRRTPRNSFGFGSKYNVKTGPLKGAYATIGYKYSDKSLTAAPGRRTITTSSGDIQNLRMPNGRLIAPEFPEGAIIPRGTLVPGTTSYYSFSVDDGRDTLWNGSYQLFDASIGYRWKVARRFTHKVQLNVSNILDEKYTYGSAGHGPARGWMLTYDLTF</sequence>
<organism evidence="17 18">
    <name type="scientific">Termitidicoccus mucosus</name>
    <dbReference type="NCBI Taxonomy" id="1184151"/>
    <lineage>
        <taxon>Bacteria</taxon>
        <taxon>Pseudomonadati</taxon>
        <taxon>Verrucomicrobiota</taxon>
        <taxon>Opitutia</taxon>
        <taxon>Opitutales</taxon>
        <taxon>Opitutaceae</taxon>
        <taxon>Termitidicoccus</taxon>
    </lineage>
</organism>
<dbReference type="Proteomes" id="UP000078486">
    <property type="component" value="Unassembled WGS sequence"/>
</dbReference>
<dbReference type="AlphaFoldDB" id="A0A178IE65"/>
<keyword evidence="8" id="KW-0406">Ion transport</keyword>
<evidence type="ECO:0000313" key="18">
    <source>
        <dbReference type="Proteomes" id="UP000078486"/>
    </source>
</evidence>
<keyword evidence="3 12" id="KW-1134">Transmembrane beta strand</keyword>
<dbReference type="STRING" id="1184151.AW736_23475"/>
<evidence type="ECO:0000256" key="4">
    <source>
        <dbReference type="ARBA" id="ARBA00022496"/>
    </source>
</evidence>
<feature type="domain" description="TonB-dependent receptor plug" evidence="16">
    <location>
        <begin position="75"/>
        <end position="166"/>
    </location>
</feature>
<dbReference type="GO" id="GO:0009279">
    <property type="term" value="C:cell outer membrane"/>
    <property type="evidence" value="ECO:0007669"/>
    <property type="project" value="UniProtKB-SubCell"/>
</dbReference>
<evidence type="ECO:0000256" key="13">
    <source>
        <dbReference type="RuleBase" id="RU003357"/>
    </source>
</evidence>
<keyword evidence="18" id="KW-1185">Reference proteome</keyword>
<keyword evidence="4" id="KW-0410">Iron transport</keyword>
<comment type="similarity">
    <text evidence="12 13">Belongs to the TonB-dependent receptor family.</text>
</comment>
<evidence type="ECO:0000259" key="16">
    <source>
        <dbReference type="Pfam" id="PF07715"/>
    </source>
</evidence>
<evidence type="ECO:0000313" key="17">
    <source>
        <dbReference type="EMBL" id="OAM87369.1"/>
    </source>
</evidence>
<comment type="subcellular location">
    <subcellularLocation>
        <location evidence="1 12">Cell outer membrane</location>
        <topology evidence="1 12">Multi-pass membrane protein</topology>
    </subcellularLocation>
</comment>
<evidence type="ECO:0000256" key="3">
    <source>
        <dbReference type="ARBA" id="ARBA00022452"/>
    </source>
</evidence>
<evidence type="ECO:0000259" key="15">
    <source>
        <dbReference type="Pfam" id="PF00593"/>
    </source>
</evidence>
<reference evidence="17 18" key="1">
    <citation type="submission" date="2016-01" db="EMBL/GenBank/DDBJ databases">
        <title>High potential of lignocellulose degradation of a new Verrucomicrobia species.</title>
        <authorList>
            <person name="Wang Y."/>
            <person name="Shi Y."/>
            <person name="Qiu Z."/>
            <person name="Liu S."/>
            <person name="Yang H."/>
        </authorList>
    </citation>
    <scope>NUCLEOTIDE SEQUENCE [LARGE SCALE GENOMIC DNA]</scope>
    <source>
        <strain evidence="17 18">TSB47</strain>
    </source>
</reference>
<dbReference type="InterPro" id="IPR039426">
    <property type="entry name" value="TonB-dep_rcpt-like"/>
</dbReference>